<dbReference type="Pfam" id="PF00440">
    <property type="entry name" value="TetR_N"/>
    <property type="match status" value="1"/>
</dbReference>
<dbReference type="Gene3D" id="1.10.357.10">
    <property type="entry name" value="Tetracycline Repressor, domain 2"/>
    <property type="match status" value="1"/>
</dbReference>
<feature type="compositionally biased region" description="Basic and acidic residues" evidence="5">
    <location>
        <begin position="1"/>
        <end position="10"/>
    </location>
</feature>
<keyword evidence="1" id="KW-0805">Transcription regulation</keyword>
<proteinExistence type="predicted"/>
<evidence type="ECO:0000256" key="3">
    <source>
        <dbReference type="ARBA" id="ARBA00023163"/>
    </source>
</evidence>
<dbReference type="SUPFAM" id="SSF46689">
    <property type="entry name" value="Homeodomain-like"/>
    <property type="match status" value="1"/>
</dbReference>
<dbReference type="GO" id="GO:0000976">
    <property type="term" value="F:transcription cis-regulatory region binding"/>
    <property type="evidence" value="ECO:0007669"/>
    <property type="project" value="TreeGrafter"/>
</dbReference>
<dbReference type="PRINTS" id="PR00455">
    <property type="entry name" value="HTHTETR"/>
</dbReference>
<keyword evidence="3" id="KW-0804">Transcription</keyword>
<keyword evidence="8" id="KW-1185">Reference proteome</keyword>
<dbReference type="InterPro" id="IPR001647">
    <property type="entry name" value="HTH_TetR"/>
</dbReference>
<dbReference type="PROSITE" id="PS01081">
    <property type="entry name" value="HTH_TETR_1"/>
    <property type="match status" value="1"/>
</dbReference>
<evidence type="ECO:0000259" key="6">
    <source>
        <dbReference type="PROSITE" id="PS50977"/>
    </source>
</evidence>
<dbReference type="Gene3D" id="1.10.10.60">
    <property type="entry name" value="Homeodomain-like"/>
    <property type="match status" value="1"/>
</dbReference>
<feature type="domain" description="HTH tetR-type" evidence="6">
    <location>
        <begin position="18"/>
        <end position="78"/>
    </location>
</feature>
<dbReference type="InterPro" id="IPR011075">
    <property type="entry name" value="TetR_C"/>
</dbReference>
<evidence type="ECO:0000256" key="5">
    <source>
        <dbReference type="SAM" id="MobiDB-lite"/>
    </source>
</evidence>
<dbReference type="InterPro" id="IPR036271">
    <property type="entry name" value="Tet_transcr_reg_TetR-rel_C_sf"/>
</dbReference>
<evidence type="ECO:0000313" key="8">
    <source>
        <dbReference type="Proteomes" id="UP000537775"/>
    </source>
</evidence>
<dbReference type="PROSITE" id="PS50977">
    <property type="entry name" value="HTH_TETR_2"/>
    <property type="match status" value="1"/>
</dbReference>
<dbReference type="Proteomes" id="UP000537775">
    <property type="component" value="Unassembled WGS sequence"/>
</dbReference>
<evidence type="ECO:0000256" key="2">
    <source>
        <dbReference type="ARBA" id="ARBA00023125"/>
    </source>
</evidence>
<keyword evidence="2 4" id="KW-0238">DNA-binding</keyword>
<accession>A0A7X0FMH7</accession>
<dbReference type="RefSeq" id="WP_184749046.1">
    <property type="nucleotide sequence ID" value="NZ_BAAAJR010000008.1"/>
</dbReference>
<evidence type="ECO:0000313" key="7">
    <source>
        <dbReference type="EMBL" id="MBB6389755.1"/>
    </source>
</evidence>
<organism evidence="7 8">
    <name type="scientific">Microbacterium thalassium</name>
    <dbReference type="NCBI Taxonomy" id="362649"/>
    <lineage>
        <taxon>Bacteria</taxon>
        <taxon>Bacillati</taxon>
        <taxon>Actinomycetota</taxon>
        <taxon>Actinomycetes</taxon>
        <taxon>Micrococcales</taxon>
        <taxon>Microbacteriaceae</taxon>
        <taxon>Microbacterium</taxon>
    </lineage>
</organism>
<evidence type="ECO:0000256" key="4">
    <source>
        <dbReference type="PROSITE-ProRule" id="PRU00335"/>
    </source>
</evidence>
<dbReference type="InterPro" id="IPR050109">
    <property type="entry name" value="HTH-type_TetR-like_transc_reg"/>
</dbReference>
<dbReference type="Pfam" id="PF16859">
    <property type="entry name" value="TetR_C_11"/>
    <property type="match status" value="1"/>
</dbReference>
<comment type="caution">
    <text evidence="7">The sequence shown here is derived from an EMBL/GenBank/DDBJ whole genome shotgun (WGS) entry which is preliminary data.</text>
</comment>
<dbReference type="AlphaFoldDB" id="A0A7X0FMH7"/>
<dbReference type="GO" id="GO:0003700">
    <property type="term" value="F:DNA-binding transcription factor activity"/>
    <property type="evidence" value="ECO:0007669"/>
    <property type="project" value="TreeGrafter"/>
</dbReference>
<dbReference type="InterPro" id="IPR009057">
    <property type="entry name" value="Homeodomain-like_sf"/>
</dbReference>
<gene>
    <name evidence="7" type="ORF">HD594_000068</name>
</gene>
<feature type="region of interest" description="Disordered" evidence="5">
    <location>
        <begin position="1"/>
        <end position="20"/>
    </location>
</feature>
<dbReference type="PANTHER" id="PTHR30055:SF148">
    <property type="entry name" value="TETR-FAMILY TRANSCRIPTIONAL REGULATOR"/>
    <property type="match status" value="1"/>
</dbReference>
<evidence type="ECO:0000256" key="1">
    <source>
        <dbReference type="ARBA" id="ARBA00023015"/>
    </source>
</evidence>
<reference evidence="7 8" key="1">
    <citation type="submission" date="2020-08" db="EMBL/GenBank/DDBJ databases">
        <title>Sequencing the genomes of 1000 actinobacteria strains.</title>
        <authorList>
            <person name="Klenk H.-P."/>
        </authorList>
    </citation>
    <scope>NUCLEOTIDE SEQUENCE [LARGE SCALE GENOMIC DNA]</scope>
    <source>
        <strain evidence="7 8">DSM 12511</strain>
    </source>
</reference>
<feature type="DNA-binding region" description="H-T-H motif" evidence="4">
    <location>
        <begin position="41"/>
        <end position="60"/>
    </location>
</feature>
<dbReference type="EMBL" id="JACHML010000001">
    <property type="protein sequence ID" value="MBB6389755.1"/>
    <property type="molecule type" value="Genomic_DNA"/>
</dbReference>
<dbReference type="SUPFAM" id="SSF48498">
    <property type="entry name" value="Tetracyclin repressor-like, C-terminal domain"/>
    <property type="match status" value="1"/>
</dbReference>
<protein>
    <submittedName>
        <fullName evidence="7">AcrR family transcriptional regulator</fullName>
    </submittedName>
</protein>
<dbReference type="InterPro" id="IPR023772">
    <property type="entry name" value="DNA-bd_HTH_TetR-type_CS"/>
</dbReference>
<name>A0A7X0FMH7_9MICO</name>
<dbReference type="PANTHER" id="PTHR30055">
    <property type="entry name" value="HTH-TYPE TRANSCRIPTIONAL REGULATOR RUTR"/>
    <property type="match status" value="1"/>
</dbReference>
<sequence>MTQVEPDAKPRLGRKRDHTRDPEILEAALDVLAETGYDGMTIDMVAARAKAGKATLYRRWASKPDLVLDAVACMKASEIDFASPPDTGTLRGDLVALVGTPSVRDAERKLKVMAGIVSMIARSPELAEAARAALVEPRAEANRIAFRRAIARGEISPDCDVEHLAMVGPAMVAYRVLMLGQPVRRDFIIEIIDRIVLPAAGVRVDSPEA</sequence>